<protein>
    <submittedName>
        <fullName evidence="1">Uncharacterized protein</fullName>
    </submittedName>
</protein>
<name>A0AAV0H9N2_9ROSI</name>
<dbReference type="EMBL" id="CAMGYJ010000002">
    <property type="protein sequence ID" value="CAI0381985.1"/>
    <property type="molecule type" value="Genomic_DNA"/>
</dbReference>
<dbReference type="Proteomes" id="UP001154282">
    <property type="component" value="Unassembled WGS sequence"/>
</dbReference>
<reference evidence="1" key="1">
    <citation type="submission" date="2022-08" db="EMBL/GenBank/DDBJ databases">
        <authorList>
            <person name="Gutierrez-Valencia J."/>
        </authorList>
    </citation>
    <scope>NUCLEOTIDE SEQUENCE</scope>
</reference>
<gene>
    <name evidence="1" type="ORF">LITE_LOCUS3383</name>
</gene>
<keyword evidence="2" id="KW-1185">Reference proteome</keyword>
<sequence length="61" mass="7026">MASRFSGGNWVAIPLIRAPPNASRSSPLRLKSSQIFFKTLKWFWLLGMILRWERAKSPHSV</sequence>
<comment type="caution">
    <text evidence="1">The sequence shown here is derived from an EMBL/GenBank/DDBJ whole genome shotgun (WGS) entry which is preliminary data.</text>
</comment>
<feature type="non-terminal residue" evidence="1">
    <location>
        <position position="61"/>
    </location>
</feature>
<accession>A0AAV0H9N2</accession>
<proteinExistence type="predicted"/>
<evidence type="ECO:0000313" key="1">
    <source>
        <dbReference type="EMBL" id="CAI0381985.1"/>
    </source>
</evidence>
<evidence type="ECO:0000313" key="2">
    <source>
        <dbReference type="Proteomes" id="UP001154282"/>
    </source>
</evidence>
<dbReference type="AlphaFoldDB" id="A0AAV0H9N2"/>
<organism evidence="1 2">
    <name type="scientific">Linum tenue</name>
    <dbReference type="NCBI Taxonomy" id="586396"/>
    <lineage>
        <taxon>Eukaryota</taxon>
        <taxon>Viridiplantae</taxon>
        <taxon>Streptophyta</taxon>
        <taxon>Embryophyta</taxon>
        <taxon>Tracheophyta</taxon>
        <taxon>Spermatophyta</taxon>
        <taxon>Magnoliopsida</taxon>
        <taxon>eudicotyledons</taxon>
        <taxon>Gunneridae</taxon>
        <taxon>Pentapetalae</taxon>
        <taxon>rosids</taxon>
        <taxon>fabids</taxon>
        <taxon>Malpighiales</taxon>
        <taxon>Linaceae</taxon>
        <taxon>Linum</taxon>
    </lineage>
</organism>